<feature type="transmembrane region" description="Helical" evidence="5">
    <location>
        <begin position="226"/>
        <end position="245"/>
    </location>
</feature>
<accession>A0A179SDW8</accession>
<dbReference type="EMBL" id="LWHQ01000019">
    <property type="protein sequence ID" value="OAS25067.1"/>
    <property type="molecule type" value="Genomic_DNA"/>
</dbReference>
<keyword evidence="3 5" id="KW-1133">Transmembrane helix</keyword>
<name>A0A179SDW8_9HYPH</name>
<protein>
    <recommendedName>
        <fullName evidence="6">Integral membrane bound transporter domain-containing protein</fullName>
    </recommendedName>
</protein>
<evidence type="ECO:0000256" key="1">
    <source>
        <dbReference type="ARBA" id="ARBA00004141"/>
    </source>
</evidence>
<gene>
    <name evidence="7" type="ORF">A5481_11250</name>
</gene>
<comment type="caution">
    <text evidence="7">The sequence shown here is derived from an EMBL/GenBank/DDBJ whole genome shotgun (WGS) entry which is preliminary data.</text>
</comment>
<feature type="transmembrane region" description="Helical" evidence="5">
    <location>
        <begin position="21"/>
        <end position="45"/>
    </location>
</feature>
<dbReference type="GO" id="GO:0016020">
    <property type="term" value="C:membrane"/>
    <property type="evidence" value="ECO:0007669"/>
    <property type="project" value="UniProtKB-SubCell"/>
</dbReference>
<dbReference type="STRING" id="427683.A5481_11250"/>
<feature type="transmembrane region" description="Helical" evidence="5">
    <location>
        <begin position="257"/>
        <end position="287"/>
    </location>
</feature>
<dbReference type="AlphaFoldDB" id="A0A179SDW8"/>
<keyword evidence="4 5" id="KW-0472">Membrane</keyword>
<keyword evidence="2 5" id="KW-0812">Transmembrane</keyword>
<reference evidence="7 8" key="1">
    <citation type="submission" date="2016-04" db="EMBL/GenBank/DDBJ databases">
        <authorList>
            <person name="Evans L.H."/>
            <person name="Alamgir A."/>
            <person name="Owens N."/>
            <person name="Weber N.D."/>
            <person name="Virtaneva K."/>
            <person name="Barbian K."/>
            <person name="Babar A."/>
            <person name="Rosenke K."/>
        </authorList>
    </citation>
    <scope>NUCLEOTIDE SEQUENCE [LARGE SCALE GENOMIC DNA]</scope>
    <source>
        <strain evidence="7 8">PMB02</strain>
    </source>
</reference>
<feature type="transmembrane region" description="Helical" evidence="5">
    <location>
        <begin position="83"/>
        <end position="102"/>
    </location>
</feature>
<evidence type="ECO:0000256" key="3">
    <source>
        <dbReference type="ARBA" id="ARBA00022989"/>
    </source>
</evidence>
<feature type="transmembrane region" description="Helical" evidence="5">
    <location>
        <begin position="198"/>
        <end position="220"/>
    </location>
</feature>
<evidence type="ECO:0000313" key="7">
    <source>
        <dbReference type="EMBL" id="OAS25067.1"/>
    </source>
</evidence>
<evidence type="ECO:0000256" key="2">
    <source>
        <dbReference type="ARBA" id="ARBA00022692"/>
    </source>
</evidence>
<evidence type="ECO:0000256" key="4">
    <source>
        <dbReference type="ARBA" id="ARBA00023136"/>
    </source>
</evidence>
<evidence type="ECO:0000259" key="6">
    <source>
        <dbReference type="Pfam" id="PF13515"/>
    </source>
</evidence>
<feature type="domain" description="Integral membrane bound transporter" evidence="6">
    <location>
        <begin position="214"/>
        <end position="339"/>
    </location>
</feature>
<feature type="transmembrane region" description="Helical" evidence="5">
    <location>
        <begin position="293"/>
        <end position="315"/>
    </location>
</feature>
<sequence length="364" mass="37535">MPNRRSAAAHLLGARQFRDALAITSPPSLTIAVVVGVQAALSLVLAASASWAAGHAELACFSALGSLASLFGRHVAPSERRRIIAVCGALLVAAVMVPATASFLQASVPVRCALIAFAAGASTLAVAQWRLGGPGAIIFTFAFAGSFAPTGSLAEIGARALAAALGAALAWLVCGLTDRLRLSEVRRLRLPALSARPFSHEAVAAGRILVGAAIALAVAQASGWRYPGWAAVGALAVMQGTHLHITASRALQRTIGTVIGVAATWIILSNTMDYSTLIAISALFLLLTETIVGFNYGLGQAAVTPVALLMTYIAAPQPPTSLLAERLCETLLGAMIGIVLAIVMSSLDDRVHLDTIRRGREPSK</sequence>
<feature type="transmembrane region" description="Helical" evidence="5">
    <location>
        <begin position="160"/>
        <end position="177"/>
    </location>
</feature>
<feature type="transmembrane region" description="Helical" evidence="5">
    <location>
        <begin position="136"/>
        <end position="154"/>
    </location>
</feature>
<evidence type="ECO:0000256" key="5">
    <source>
        <dbReference type="SAM" id="Phobius"/>
    </source>
</evidence>
<feature type="transmembrane region" description="Helical" evidence="5">
    <location>
        <begin position="327"/>
        <end position="347"/>
    </location>
</feature>
<evidence type="ECO:0000313" key="8">
    <source>
        <dbReference type="Proteomes" id="UP000078316"/>
    </source>
</evidence>
<feature type="transmembrane region" description="Helical" evidence="5">
    <location>
        <begin position="51"/>
        <end position="71"/>
    </location>
</feature>
<comment type="subcellular location">
    <subcellularLocation>
        <location evidence="1">Membrane</location>
        <topology evidence="1">Multi-pass membrane protein</topology>
    </subcellularLocation>
</comment>
<proteinExistence type="predicted"/>
<dbReference type="Proteomes" id="UP000078316">
    <property type="component" value="Unassembled WGS sequence"/>
</dbReference>
<dbReference type="InterPro" id="IPR049453">
    <property type="entry name" value="Memb_transporter_dom"/>
</dbReference>
<organism evidence="7 8">
    <name type="scientific">Methylobacterium platani</name>
    <dbReference type="NCBI Taxonomy" id="427683"/>
    <lineage>
        <taxon>Bacteria</taxon>
        <taxon>Pseudomonadati</taxon>
        <taxon>Pseudomonadota</taxon>
        <taxon>Alphaproteobacteria</taxon>
        <taxon>Hyphomicrobiales</taxon>
        <taxon>Methylobacteriaceae</taxon>
        <taxon>Methylobacterium</taxon>
    </lineage>
</organism>
<dbReference type="Pfam" id="PF13515">
    <property type="entry name" value="FUSC_2"/>
    <property type="match status" value="1"/>
</dbReference>